<reference evidence="2" key="1">
    <citation type="journal article" date="2023" name="bioRxiv">
        <title>Improved chromosome-level genome assembly for marigold (Tagetes erecta).</title>
        <authorList>
            <person name="Jiang F."/>
            <person name="Yuan L."/>
            <person name="Wang S."/>
            <person name="Wang H."/>
            <person name="Xu D."/>
            <person name="Wang A."/>
            <person name="Fan W."/>
        </authorList>
    </citation>
    <scope>NUCLEOTIDE SEQUENCE</scope>
    <source>
        <strain evidence="2">WSJ</strain>
        <tissue evidence="2">Leaf</tissue>
    </source>
</reference>
<evidence type="ECO:0000313" key="2">
    <source>
        <dbReference type="EMBL" id="KAK1413732.1"/>
    </source>
</evidence>
<feature type="compositionally biased region" description="Basic residues" evidence="1">
    <location>
        <begin position="29"/>
        <end position="40"/>
    </location>
</feature>
<evidence type="ECO:0000313" key="3">
    <source>
        <dbReference type="Proteomes" id="UP001229421"/>
    </source>
</evidence>
<comment type="caution">
    <text evidence="2">The sequence shown here is derived from an EMBL/GenBank/DDBJ whole genome shotgun (WGS) entry which is preliminary data.</text>
</comment>
<organism evidence="2 3">
    <name type="scientific">Tagetes erecta</name>
    <name type="common">African marigold</name>
    <dbReference type="NCBI Taxonomy" id="13708"/>
    <lineage>
        <taxon>Eukaryota</taxon>
        <taxon>Viridiplantae</taxon>
        <taxon>Streptophyta</taxon>
        <taxon>Embryophyta</taxon>
        <taxon>Tracheophyta</taxon>
        <taxon>Spermatophyta</taxon>
        <taxon>Magnoliopsida</taxon>
        <taxon>eudicotyledons</taxon>
        <taxon>Gunneridae</taxon>
        <taxon>Pentapetalae</taxon>
        <taxon>asterids</taxon>
        <taxon>campanulids</taxon>
        <taxon>Asterales</taxon>
        <taxon>Asteraceae</taxon>
        <taxon>Asteroideae</taxon>
        <taxon>Heliantheae alliance</taxon>
        <taxon>Tageteae</taxon>
        <taxon>Tagetes</taxon>
    </lineage>
</organism>
<feature type="region of interest" description="Disordered" evidence="1">
    <location>
        <begin position="1"/>
        <end position="40"/>
    </location>
</feature>
<feature type="compositionally biased region" description="Low complexity" evidence="1">
    <location>
        <begin position="10"/>
        <end position="28"/>
    </location>
</feature>
<protein>
    <submittedName>
        <fullName evidence="2">Uncharacterized protein</fullName>
    </submittedName>
</protein>
<proteinExistence type="predicted"/>
<dbReference type="AlphaFoldDB" id="A0AAD8NM28"/>
<name>A0AAD8NM28_TARER</name>
<gene>
    <name evidence="2" type="ORF">QVD17_35511</name>
</gene>
<accession>A0AAD8NM28</accession>
<sequence>MHHRHNSQLKSPSPATSPTTATKPPATATRRRRNRSKIRRCKKISPFWTKPTSQLNISGMYLENEYFHPCS</sequence>
<dbReference type="EMBL" id="JAUHHV010000009">
    <property type="protein sequence ID" value="KAK1413732.1"/>
    <property type="molecule type" value="Genomic_DNA"/>
</dbReference>
<dbReference type="Proteomes" id="UP001229421">
    <property type="component" value="Unassembled WGS sequence"/>
</dbReference>
<keyword evidence="3" id="KW-1185">Reference proteome</keyword>
<evidence type="ECO:0000256" key="1">
    <source>
        <dbReference type="SAM" id="MobiDB-lite"/>
    </source>
</evidence>